<dbReference type="Gene3D" id="3.40.50.300">
    <property type="entry name" value="P-loop containing nucleotide triphosphate hydrolases"/>
    <property type="match status" value="1"/>
</dbReference>
<comment type="caution">
    <text evidence="1">The sequence shown here is derived from an EMBL/GenBank/DDBJ whole genome shotgun (WGS) entry which is preliminary data.</text>
</comment>
<dbReference type="InterPro" id="IPR027417">
    <property type="entry name" value="P-loop_NTPase"/>
</dbReference>
<evidence type="ECO:0000313" key="1">
    <source>
        <dbReference type="EMBL" id="KIE09891.1"/>
    </source>
</evidence>
<name>A0A0C1NB19_9CYAN</name>
<dbReference type="EMBL" id="JHEG02000053">
    <property type="protein sequence ID" value="KIE09891.1"/>
    <property type="molecule type" value="Genomic_DNA"/>
</dbReference>
<dbReference type="OrthoDB" id="8431159at2"/>
<gene>
    <name evidence="1" type="ORF">DA73_0224445</name>
</gene>
<organism evidence="1">
    <name type="scientific">Tolypothrix bouteillei VB521301</name>
    <dbReference type="NCBI Taxonomy" id="1479485"/>
    <lineage>
        <taxon>Bacteria</taxon>
        <taxon>Bacillati</taxon>
        <taxon>Cyanobacteriota</taxon>
        <taxon>Cyanophyceae</taxon>
        <taxon>Nostocales</taxon>
        <taxon>Tolypothrichaceae</taxon>
        <taxon>Tolypothrix</taxon>
    </lineage>
</organism>
<reference evidence="1" key="1">
    <citation type="journal article" date="2015" name="Genome Announc.">
        <title>Draft Genome Sequence of Tolypothrix boutellei Strain VB521301.</title>
        <authorList>
            <person name="Chandrababunaidu M.M."/>
            <person name="Singh D."/>
            <person name="Sen D."/>
            <person name="Bhan S."/>
            <person name="Das S."/>
            <person name="Gupta A."/>
            <person name="Adhikary S.P."/>
            <person name="Tripathy S."/>
        </authorList>
    </citation>
    <scope>NUCLEOTIDE SEQUENCE</scope>
    <source>
        <strain evidence="1">VB521301</strain>
    </source>
</reference>
<evidence type="ECO:0008006" key="2">
    <source>
        <dbReference type="Google" id="ProtNLM"/>
    </source>
</evidence>
<dbReference type="AlphaFoldDB" id="A0A0C1NB19"/>
<dbReference type="SUPFAM" id="SSF52540">
    <property type="entry name" value="P-loop containing nucleoside triphosphate hydrolases"/>
    <property type="match status" value="1"/>
</dbReference>
<protein>
    <recommendedName>
        <fullName evidence="2">NadR/Ttd14 AAA domain-containing protein</fullName>
    </recommendedName>
</protein>
<proteinExistence type="predicted"/>
<accession>A0A0C1NB19</accession>
<sequence>MDKKRAKVVELAGLPAAGKSTIIDILEKKMRDEGINCRVVPTASSISPISNYKTEWTFDIWSLCRTVQQLIEVSKDTDNKLILMERGLIDSICWLEFFKNSGQVEQSVLETIKEFVFIPEWFNRIDLVIVLQIKFETALARGRETGKITNSVMYTHLRKAYDSTLKNLQLKKHYSNIVVYETDNLSPSDMYKFSIEQLNFIDNTILGSIK</sequence>